<sequence length="443" mass="46844">MLSAEELDAHYSRALSEARESIGGSAALRDDERQVVTSRLETLKEIVDRGSIGALIEGFAAKGGRPVHVHDDSVAAVSIVDDDEEFQRHTEREAQRRGVFAAEQAVDTAATVTDYEGHDDPAVFAVTPEPGEQGTDGEPAAPAGFAPYESQPIAPPVPPQVPPAAPGSGPAMQYPPAPAEAIGSIGLPDGSDDFDLGEKKPLPGYARVPLELAQKIWARFRRLPTPVQAVAGLLIAILVAIGLFGRGSKPPEAPPDNAGPAIIANPNGNQPTADVGLVELQPTGGVGSGCDVKGFEAARAFGKNKGDGWVCTRAHGIDSAFMEIDFGHEVSVCSVEFIPGLWLDHAGGTNEWNLHRVVTQVKILVPDGQPQPDPIKITDLSPAPKKQVFPKCFNATRISLIVQATQRPESSGQTVASPQDDDDIDKTFALSALKFMGHDTARR</sequence>
<evidence type="ECO:0008006" key="3">
    <source>
        <dbReference type="Google" id="ProtNLM"/>
    </source>
</evidence>
<dbReference type="AlphaFoldDB" id="A0ABD6QTA5"/>
<reference evidence="1 2" key="1">
    <citation type="submission" date="2016-07" db="EMBL/GenBank/DDBJ databases">
        <authorList>
            <person name="Sutton G."/>
            <person name="Brinkac L."/>
            <person name="Sanka R."/>
            <person name="Adams M."/>
            <person name="Lau E."/>
            <person name="Kumar A."/>
            <person name="Macaden R."/>
        </authorList>
    </citation>
    <scope>NUCLEOTIDE SEQUENCE [LARGE SCALE GENOMIC DNA]</scope>
    <source>
        <strain evidence="1 2">GA-0871</strain>
    </source>
</reference>
<evidence type="ECO:0000313" key="1">
    <source>
        <dbReference type="EMBL" id="OMC51988.1"/>
    </source>
</evidence>
<comment type="caution">
    <text evidence="1">The sequence shown here is derived from an EMBL/GenBank/DDBJ whole genome shotgun (WGS) entry which is preliminary data.</text>
</comment>
<organism evidence="1 2">
    <name type="scientific">Mycolicibacterium fortuitum</name>
    <name type="common">Mycobacterium fortuitum</name>
    <dbReference type="NCBI Taxonomy" id="1766"/>
    <lineage>
        <taxon>Bacteria</taxon>
        <taxon>Bacillati</taxon>
        <taxon>Actinomycetota</taxon>
        <taxon>Actinomycetes</taxon>
        <taxon>Mycobacteriales</taxon>
        <taxon>Mycobacteriaceae</taxon>
        <taxon>Mycolicibacterium</taxon>
    </lineage>
</organism>
<accession>A0ABD6QTA5</accession>
<name>A0ABD6QTA5_MYCFO</name>
<evidence type="ECO:0000313" key="2">
    <source>
        <dbReference type="Proteomes" id="UP000187001"/>
    </source>
</evidence>
<dbReference type="EMBL" id="MBER01000010">
    <property type="protein sequence ID" value="OMC51988.1"/>
    <property type="molecule type" value="Genomic_DNA"/>
</dbReference>
<protein>
    <recommendedName>
        <fullName evidence="3">F5/8 type C domain-containing protein</fullName>
    </recommendedName>
</protein>
<proteinExistence type="predicted"/>
<dbReference type="Proteomes" id="UP000187001">
    <property type="component" value="Unassembled WGS sequence"/>
</dbReference>
<gene>
    <name evidence="1" type="ORF">A5742_17825</name>
</gene>